<evidence type="ECO:0000313" key="6">
    <source>
        <dbReference type="EMBL" id="CAF1396569.1"/>
    </source>
</evidence>
<feature type="domain" description="RING-type" evidence="5">
    <location>
        <begin position="937"/>
        <end position="977"/>
    </location>
</feature>
<dbReference type="GO" id="GO:0004842">
    <property type="term" value="F:ubiquitin-protein transferase activity"/>
    <property type="evidence" value="ECO:0007669"/>
    <property type="project" value="InterPro"/>
</dbReference>
<dbReference type="EMBL" id="CAJOBJ010001954">
    <property type="protein sequence ID" value="CAF3904387.1"/>
    <property type="molecule type" value="Genomic_DNA"/>
</dbReference>
<dbReference type="SUPFAM" id="SSF53300">
    <property type="entry name" value="vWA-like"/>
    <property type="match status" value="1"/>
</dbReference>
<evidence type="ECO:0000313" key="7">
    <source>
        <dbReference type="EMBL" id="CAF1460807.1"/>
    </source>
</evidence>
<evidence type="ECO:0000256" key="4">
    <source>
        <dbReference type="PROSITE-ProRule" id="PRU00175"/>
    </source>
</evidence>
<dbReference type="InterPro" id="IPR036465">
    <property type="entry name" value="vWFA_dom_sf"/>
</dbReference>
<evidence type="ECO:0000256" key="3">
    <source>
        <dbReference type="ARBA" id="ARBA00022833"/>
    </source>
</evidence>
<dbReference type="AlphaFoldDB" id="A0A816XIE8"/>
<dbReference type="EMBL" id="CAJNOV010010168">
    <property type="protein sequence ID" value="CAF1396569.1"/>
    <property type="molecule type" value="Genomic_DNA"/>
</dbReference>
<dbReference type="Proteomes" id="UP000681720">
    <property type="component" value="Unassembled WGS sequence"/>
</dbReference>
<dbReference type="GO" id="GO:0016567">
    <property type="term" value="P:protein ubiquitination"/>
    <property type="evidence" value="ECO:0007669"/>
    <property type="project" value="InterPro"/>
</dbReference>
<evidence type="ECO:0000313" key="12">
    <source>
        <dbReference type="Proteomes" id="UP000663824"/>
    </source>
</evidence>
<evidence type="ECO:0000313" key="10">
    <source>
        <dbReference type="EMBL" id="CAF3904387.1"/>
    </source>
</evidence>
<evidence type="ECO:0000313" key="11">
    <source>
        <dbReference type="EMBL" id="CAF3915224.1"/>
    </source>
</evidence>
<dbReference type="InterPro" id="IPR004181">
    <property type="entry name" value="Znf_MIZ"/>
</dbReference>
<name>A0A816XIE8_9BILA</name>
<dbReference type="PANTHER" id="PTHR45958:SF11">
    <property type="entry name" value="RING-TYPE E3 UBIQUITIN TRANSFERASE"/>
    <property type="match status" value="1"/>
</dbReference>
<dbReference type="OrthoDB" id="265776at2759"/>
<evidence type="ECO:0000313" key="8">
    <source>
        <dbReference type="EMBL" id="CAF2145783.1"/>
    </source>
</evidence>
<dbReference type="GO" id="GO:0008270">
    <property type="term" value="F:zinc ion binding"/>
    <property type="evidence" value="ECO:0007669"/>
    <property type="project" value="UniProtKB-KW"/>
</dbReference>
<dbReference type="EMBL" id="CAJNRE010016384">
    <property type="protein sequence ID" value="CAF2145783.1"/>
    <property type="molecule type" value="Genomic_DNA"/>
</dbReference>
<dbReference type="Gene3D" id="3.30.40.10">
    <property type="entry name" value="Zinc/RING finger domain, C3HC4 (zinc finger)"/>
    <property type="match status" value="1"/>
</dbReference>
<dbReference type="PANTHER" id="PTHR45958">
    <property type="entry name" value="RING-TYPE E3 UBIQUITIN TRANSFERASE"/>
    <property type="match status" value="1"/>
</dbReference>
<dbReference type="Proteomes" id="UP000663824">
    <property type="component" value="Unassembled WGS sequence"/>
</dbReference>
<accession>A0A816XIE8</accession>
<dbReference type="EMBL" id="CAJOBI010001071">
    <property type="protein sequence ID" value="CAF3861587.1"/>
    <property type="molecule type" value="Genomic_DNA"/>
</dbReference>
<evidence type="ECO:0000259" key="5">
    <source>
        <dbReference type="PROSITE" id="PS50089"/>
    </source>
</evidence>
<dbReference type="Proteomes" id="UP000663855">
    <property type="component" value="Unassembled WGS sequence"/>
</dbReference>
<dbReference type="EMBL" id="CAJOBH010002612">
    <property type="protein sequence ID" value="CAF3915224.1"/>
    <property type="molecule type" value="Genomic_DNA"/>
</dbReference>
<keyword evidence="2 4" id="KW-0863">Zinc-finger</keyword>
<evidence type="ECO:0000313" key="9">
    <source>
        <dbReference type="EMBL" id="CAF3861587.1"/>
    </source>
</evidence>
<dbReference type="InterPro" id="IPR001841">
    <property type="entry name" value="Znf_RING"/>
</dbReference>
<dbReference type="Proteomes" id="UP000663834">
    <property type="component" value="Unassembled WGS sequence"/>
</dbReference>
<dbReference type="EMBL" id="CAJNOW010005731">
    <property type="protein sequence ID" value="CAF1460807.1"/>
    <property type="molecule type" value="Genomic_DNA"/>
</dbReference>
<dbReference type="Proteomes" id="UP000681967">
    <property type="component" value="Unassembled WGS sequence"/>
</dbReference>
<evidence type="ECO:0000256" key="2">
    <source>
        <dbReference type="ARBA" id="ARBA00022771"/>
    </source>
</evidence>
<dbReference type="SMART" id="SM00504">
    <property type="entry name" value="Ubox"/>
    <property type="match status" value="1"/>
</dbReference>
<proteinExistence type="predicted"/>
<dbReference type="CDD" id="cd16651">
    <property type="entry name" value="SPL-RING_NSE2"/>
    <property type="match status" value="1"/>
</dbReference>
<keyword evidence="1" id="KW-0479">Metal-binding</keyword>
<protein>
    <recommendedName>
        <fullName evidence="5">RING-type domain-containing protein</fullName>
    </recommendedName>
</protein>
<evidence type="ECO:0000256" key="1">
    <source>
        <dbReference type="ARBA" id="ARBA00022723"/>
    </source>
</evidence>
<dbReference type="SUPFAM" id="SSF57850">
    <property type="entry name" value="RING/U-box"/>
    <property type="match status" value="1"/>
</dbReference>
<dbReference type="Proteomes" id="UP000676336">
    <property type="component" value="Unassembled WGS sequence"/>
</dbReference>
<dbReference type="InterPro" id="IPR013083">
    <property type="entry name" value="Znf_RING/FYVE/PHD"/>
</dbReference>
<keyword evidence="3" id="KW-0862">Zinc</keyword>
<dbReference type="InterPro" id="IPR052608">
    <property type="entry name" value="U-box_domain_protein"/>
</dbReference>
<dbReference type="PROSITE" id="PS50089">
    <property type="entry name" value="ZF_RING_2"/>
    <property type="match status" value="1"/>
</dbReference>
<gene>
    <name evidence="11" type="ORF">BYL167_LOCUS9202</name>
    <name evidence="6" type="ORF">CJN711_LOCUS21747</name>
    <name evidence="10" type="ORF">GIL414_LOCUS6725</name>
    <name evidence="7" type="ORF">KQP761_LOCUS12511</name>
    <name evidence="8" type="ORF">MBJ925_LOCUS30326</name>
    <name evidence="9" type="ORF">SMN809_LOCUS4572</name>
</gene>
<reference evidence="8" key="1">
    <citation type="submission" date="2021-02" db="EMBL/GenBank/DDBJ databases">
        <authorList>
            <person name="Nowell W R."/>
        </authorList>
    </citation>
    <scope>NUCLEOTIDE SEQUENCE</scope>
</reference>
<sequence length="1002" mass="113949">MTEDTGHISESDSHVSWNALSVLDIKECTQSQFLEVLMNLDEICTSQSADERTTFIEHVYRRMLHTISLMTNISLDRIVAVIKQLITYSPVMTILTVDDLKNMNIEMEKRSVIIHFDMSGSMSTSGFGPLVNSLKHLCKSLHDQGIEVYVSLFGGSTQGVHAALGGRLLTSEEFKNGDYRPDGGTAFCPSFERTKLFPTAYDAIIISDGEFTDDVSLLTFQEHCQTVFFVAPPWSPLGIEKKHARTISPCVKPNVPYIGIASDEYPQLECIINRFLRENNTFAQLTGFVTIGTFVLPSSILAPTRMRQIFINAVAQGETQLQALTRKIIGLFRYLEETAKLNFERCIRGEDFRNLMSLVNPLIRSAQAHLETSVACQQLYGYLDKIVSSFAIEKKKLLKNNAHDPKFTAELQKFWDDAMTYSERECIIEENTRRYGQPIGFLNIHTDRLMCTGEILSEALQQLRRLYVLESPDSLSLVFELLSMSTIDDQPTPGPEDSRILIWKKPDGIVDLLSILRQLPFCLQQYQYGKNISQDRPWTLQPMAATRLAWVMDVSHRSFPDFILQSLPTLVKPCKFLTDLDRDENREVFWAKIIRELAPKIDLSIENLQLVNQILIVYGIKNFIMRLYDRSITYERPLYENALPYIDTDEPTAWCIFVNKMGERVDPRTGEVTTQSRLITDPNQIESWYRANLTAHGSLVRPRYLTRMEFPLLPDDAIELYQTSNQKDTDLLRNQLFELYGSSYSSDQINAHINTIRDQFKAVPHVIWGSTNLITNTVVSIKEACQNAPIIIEKVIIDVTRSNVINYLCSHCDDLFISGALTGFATYSTMASQEGGATISKFDYAVECGQKAILEPTIIQNVRIHHLDQSSVQQYMKQKYKQLMQSIRLMAQPPQFSSLSDLLHKTQLTTTIDRGFLSAVTTENESQTRLNKTLFTCPITLDIMENPAITTPCGHMFDMSAITEYLKTINNICPVCRTTVTDVTHNDAFKTVIEAWLSHQTE</sequence>
<dbReference type="InterPro" id="IPR003613">
    <property type="entry name" value="Ubox_domain"/>
</dbReference>
<dbReference type="Pfam" id="PF11789">
    <property type="entry name" value="zf-Nse"/>
    <property type="match status" value="1"/>
</dbReference>
<comment type="caution">
    <text evidence="8">The sequence shown here is derived from an EMBL/GenBank/DDBJ whole genome shotgun (WGS) entry which is preliminary data.</text>
</comment>
<organism evidence="8 12">
    <name type="scientific">Rotaria magnacalcarata</name>
    <dbReference type="NCBI Taxonomy" id="392030"/>
    <lineage>
        <taxon>Eukaryota</taxon>
        <taxon>Metazoa</taxon>
        <taxon>Spiralia</taxon>
        <taxon>Gnathifera</taxon>
        <taxon>Rotifera</taxon>
        <taxon>Eurotatoria</taxon>
        <taxon>Bdelloidea</taxon>
        <taxon>Philodinida</taxon>
        <taxon>Philodinidae</taxon>
        <taxon>Rotaria</taxon>
    </lineage>
</organism>